<dbReference type="PANTHER" id="PTHR42951:SF4">
    <property type="entry name" value="ACYL-COENZYME A THIOESTERASE MBLAC2"/>
    <property type="match status" value="1"/>
</dbReference>
<proteinExistence type="predicted"/>
<dbReference type="InterPro" id="IPR036866">
    <property type="entry name" value="RibonucZ/Hydroxyglut_hydro"/>
</dbReference>
<dbReference type="InterPro" id="IPR001279">
    <property type="entry name" value="Metallo-B-lactamas"/>
</dbReference>
<dbReference type="Proteomes" id="UP000016887">
    <property type="component" value="Chromosome"/>
</dbReference>
<dbReference type="CDD" id="cd07726">
    <property type="entry name" value="ST1585-like_MBL-fold"/>
    <property type="match status" value="1"/>
</dbReference>
<dbReference type="AlphaFoldDB" id="U3TEF1"/>
<keyword evidence="3" id="KW-1185">Reference proteome</keyword>
<organism evidence="2 3">
    <name type="scientific">Aeropyrum camini SY1 = JCM 12091</name>
    <dbReference type="NCBI Taxonomy" id="1198449"/>
    <lineage>
        <taxon>Archaea</taxon>
        <taxon>Thermoproteota</taxon>
        <taxon>Thermoprotei</taxon>
        <taxon>Desulfurococcales</taxon>
        <taxon>Desulfurococcaceae</taxon>
        <taxon>Aeropyrum</taxon>
    </lineage>
</organism>
<protein>
    <submittedName>
        <fullName evidence="2">Zn-dependent hydrolase</fullName>
    </submittedName>
</protein>
<feature type="domain" description="Metallo-beta-lactamase" evidence="1">
    <location>
        <begin position="34"/>
        <end position="234"/>
    </location>
</feature>
<dbReference type="eggNOG" id="arCOG00505">
    <property type="taxonomic scope" value="Archaea"/>
</dbReference>
<dbReference type="SUPFAM" id="SSF56281">
    <property type="entry name" value="Metallo-hydrolase/oxidoreductase"/>
    <property type="match status" value="1"/>
</dbReference>
<dbReference type="EMBL" id="AP012489">
    <property type="protein sequence ID" value="BAN90821.1"/>
    <property type="molecule type" value="Genomic_DNA"/>
</dbReference>
<dbReference type="InterPro" id="IPR037482">
    <property type="entry name" value="ST1585_MBL-fold"/>
</dbReference>
<dbReference type="GO" id="GO:0016787">
    <property type="term" value="F:hydrolase activity"/>
    <property type="evidence" value="ECO:0007669"/>
    <property type="project" value="UniProtKB-KW"/>
</dbReference>
<sequence>MKGLDPKPATLSSGDPVLVEVKIIDTTPDPFSGKMGSYILVSPDGEAAMIDSGPKTSWSRVGEEIRSMGVRLKYVILTHIHLDHASAAGSIVRSLETVEAVFVHPRGARHMADPERLWQASKQFLGDYADFFGKPEPVPENKIVVPGDGEVLELFEGVRLHVIYTPGHASHHMSFYLPEGNIMFTGDSAGVSLQDDDGTLIEFPTTPPPFKPVEYVNSLEAMARFRPERLAFAHYGVRGEGMEYLRWHREDIIRWIREAVEYVSRGGGDAEELMRLLADKLENAGKAYRAKNPIISEFMYRGTILGLLDTAIRGEWKRLHF</sequence>
<reference evidence="2 3" key="1">
    <citation type="journal article" date="2013" name="Appl. Environ. Microbiol.">
        <title>Variation of the Virus-Related Elements within Syntenic Genomes of the Hyperthermophilic Archaeon Aeropyrum.</title>
        <authorList>
            <person name="Daifuku T."/>
            <person name="Yoshida T."/>
            <person name="Kitamura T."/>
            <person name="Kawaichi S."/>
            <person name="Inoue T."/>
            <person name="Nomura K."/>
            <person name="Yoshida Y."/>
            <person name="Kuno S."/>
            <person name="Sako Y."/>
        </authorList>
    </citation>
    <scope>NUCLEOTIDE SEQUENCE [LARGE SCALE GENOMIC DNA]</scope>
    <source>
        <strain evidence="2 3">SY1</strain>
    </source>
</reference>
<evidence type="ECO:0000313" key="2">
    <source>
        <dbReference type="EMBL" id="BAN90821.1"/>
    </source>
</evidence>
<accession>U3TEF1</accession>
<evidence type="ECO:0000313" key="3">
    <source>
        <dbReference type="Proteomes" id="UP000016887"/>
    </source>
</evidence>
<evidence type="ECO:0000259" key="1">
    <source>
        <dbReference type="SMART" id="SM00849"/>
    </source>
</evidence>
<dbReference type="InterPro" id="IPR050855">
    <property type="entry name" value="NDM-1-like"/>
</dbReference>
<dbReference type="Gene3D" id="3.60.15.10">
    <property type="entry name" value="Ribonuclease Z/Hydroxyacylglutathione hydrolase-like"/>
    <property type="match status" value="1"/>
</dbReference>
<dbReference type="PANTHER" id="PTHR42951">
    <property type="entry name" value="METALLO-BETA-LACTAMASE DOMAIN-CONTAINING"/>
    <property type="match status" value="1"/>
</dbReference>
<dbReference type="Pfam" id="PF00753">
    <property type="entry name" value="Lactamase_B"/>
    <property type="match status" value="1"/>
</dbReference>
<dbReference type="KEGG" id="acj:ACAM_1352"/>
<keyword evidence="2" id="KW-0378">Hydrolase</keyword>
<dbReference type="SMART" id="SM00849">
    <property type="entry name" value="Lactamase_B"/>
    <property type="match status" value="1"/>
</dbReference>
<name>U3TEF1_9CREN</name>
<gene>
    <name evidence="2" type="ORF">ACAM_1352</name>
</gene>